<keyword evidence="1" id="KW-0677">Repeat</keyword>
<feature type="repeat" description="ANK" evidence="3">
    <location>
        <begin position="682"/>
        <end position="709"/>
    </location>
</feature>
<feature type="repeat" description="ANK" evidence="3">
    <location>
        <begin position="410"/>
        <end position="442"/>
    </location>
</feature>
<feature type="repeat" description="ANK" evidence="3">
    <location>
        <begin position="847"/>
        <end position="879"/>
    </location>
</feature>
<feature type="compositionally biased region" description="Basic and acidic residues" evidence="4">
    <location>
        <begin position="650"/>
        <end position="659"/>
    </location>
</feature>
<dbReference type="PROSITE" id="PS50088">
    <property type="entry name" value="ANK_REPEAT"/>
    <property type="match status" value="12"/>
</dbReference>
<dbReference type="Proteomes" id="UP001174691">
    <property type="component" value="Unassembled WGS sequence"/>
</dbReference>
<evidence type="ECO:0000313" key="7">
    <source>
        <dbReference type="Proteomes" id="UP001174691"/>
    </source>
</evidence>
<dbReference type="InterPro" id="IPR027417">
    <property type="entry name" value="P-loop_NTPase"/>
</dbReference>
<comment type="caution">
    <text evidence="6">The sequence shown here is derived from an EMBL/GenBank/DDBJ whole genome shotgun (WGS) entry which is preliminary data.</text>
</comment>
<evidence type="ECO:0000256" key="2">
    <source>
        <dbReference type="ARBA" id="ARBA00023043"/>
    </source>
</evidence>
<dbReference type="PANTHER" id="PTHR24134">
    <property type="entry name" value="ANKYRIN REPEAT-CONTAINING PROTEIN DDB_G0279043"/>
    <property type="match status" value="1"/>
</dbReference>
<protein>
    <submittedName>
        <fullName evidence="6">Ankyrin repeat-containing protein</fullName>
    </submittedName>
</protein>
<dbReference type="Pfam" id="PF12796">
    <property type="entry name" value="Ank_2"/>
    <property type="match status" value="4"/>
</dbReference>
<dbReference type="PANTHER" id="PTHR24134:SF9">
    <property type="entry name" value="ANKYRIN REPEAT AND SOCS BOX PROTEIN 8"/>
    <property type="match status" value="1"/>
</dbReference>
<dbReference type="InterPro" id="IPR056884">
    <property type="entry name" value="NPHP3-like_N"/>
</dbReference>
<reference evidence="6" key="1">
    <citation type="submission" date="2022-07" db="EMBL/GenBank/DDBJ databases">
        <title>Fungi with potential for degradation of polypropylene.</title>
        <authorList>
            <person name="Gostincar C."/>
        </authorList>
    </citation>
    <scope>NUCLEOTIDE SEQUENCE</scope>
    <source>
        <strain evidence="6">EXF-13287</strain>
    </source>
</reference>
<proteinExistence type="predicted"/>
<dbReference type="Gene3D" id="1.25.40.20">
    <property type="entry name" value="Ankyrin repeat-containing domain"/>
    <property type="match status" value="6"/>
</dbReference>
<accession>A0AA38VK39</accession>
<dbReference type="InterPro" id="IPR002110">
    <property type="entry name" value="Ankyrin_rpt"/>
</dbReference>
<feature type="repeat" description="ANK" evidence="3">
    <location>
        <begin position="880"/>
        <end position="912"/>
    </location>
</feature>
<feature type="repeat" description="ANK" evidence="3">
    <location>
        <begin position="511"/>
        <end position="543"/>
    </location>
</feature>
<evidence type="ECO:0000256" key="3">
    <source>
        <dbReference type="PROSITE-ProRule" id="PRU00023"/>
    </source>
</evidence>
<name>A0AA38VK39_9PEZI</name>
<feature type="repeat" description="ANK" evidence="3">
    <location>
        <begin position="776"/>
        <end position="813"/>
    </location>
</feature>
<dbReference type="Pfam" id="PF00023">
    <property type="entry name" value="Ank"/>
    <property type="match status" value="1"/>
</dbReference>
<evidence type="ECO:0000259" key="5">
    <source>
        <dbReference type="Pfam" id="PF24883"/>
    </source>
</evidence>
<evidence type="ECO:0000256" key="4">
    <source>
        <dbReference type="SAM" id="MobiDB-lite"/>
    </source>
</evidence>
<dbReference type="Pfam" id="PF13637">
    <property type="entry name" value="Ank_4"/>
    <property type="match status" value="1"/>
</dbReference>
<organism evidence="6 7">
    <name type="scientific">Coniochaeta hoffmannii</name>
    <dbReference type="NCBI Taxonomy" id="91930"/>
    <lineage>
        <taxon>Eukaryota</taxon>
        <taxon>Fungi</taxon>
        <taxon>Dikarya</taxon>
        <taxon>Ascomycota</taxon>
        <taxon>Pezizomycotina</taxon>
        <taxon>Sordariomycetes</taxon>
        <taxon>Sordariomycetidae</taxon>
        <taxon>Coniochaetales</taxon>
        <taxon>Coniochaetaceae</taxon>
        <taxon>Coniochaeta</taxon>
    </lineage>
</organism>
<sequence length="1006" mass="110824">MSMMAGGGQMHRYIKDQEASAERDKILCWLSSIDFHDKQHLTFAKYQQGTGQWFLHSDAFLKWLRDDCSTIWCPGNLGAGKSVMLSAAVSYVDQVTARSSVAIVYVYCDYKDPKTTSEVAILTSITRQLVEQCEPIPRAAKAFCDKWMGTRSQPTLEERLALIKALAQLFDKTFVFIDALDECPKDNRERLIDLTSELEDLVHWFITSRPNVDLDGRYSRLSRVNIVTRESDIRTYLESTLNKNNRMKKFVRDDPGLKSQIIDTLSAKADGMFLHAHLQMLELCRQSSPRNVRRSLHTMPKDLETVYDGAMGRIADLDEPDRELARKAFSYIFCAKRPLNVGELLHALTVEAGDAEYDVSALPELAILNSVCAGLVVVDEKSGITAYWGLHKVFDRVFAPGDDIDSRDSLGASALHLAAERGHLEVVKLLLQNWADPNLIDGKGRTALAWACRNGHQAIVQVLLEHGAKMAVEDKEHWTELHWAVMGGHNEVVKLLTTSSHYVKEELEVSQQHKALNLAAEVGNTDMVQMLLDEGAEVDWKDDEGSTALTFAVPMGHEKTVRAILKNGANVMAEDNYLNVPLHWAITYPAIAQLLLEHGADVNAANEAKQTALHWAAQHNQTDTAKILVRFGADVNVQDKDGSTPLHSSSLERQRAPDQNTRHWLEEIAEAKSEGSTVVRGLRLAANSGHVERVLALLETGVDIDAEDSIEGSTALTLATWFSYEDVALALLENGADVNKPNGNGWTALHIAARDGYSGMVEMLVENGADLEARIHGWTPLLLAARSLRERLAHPSIVRYLLAQGADVHAGDYHDRRALHWAAQVGDISLVSLLLDEGAHPNVADRWGRTPLMWAVDKGRHLAIEILLRSGADVVAAAKDGSTALHIAAYNGDATAVARLVTSGANRAAQAQGGLTPLHIATFMGYRSVVSLLGDGELADRRDSKWCVETRAIEGSNDDDIVNIDTVEELLCSRFSRAVAEDSVGFGGERLVNTGSGGHIKQEEET</sequence>
<evidence type="ECO:0000313" key="6">
    <source>
        <dbReference type="EMBL" id="KAJ9148754.1"/>
    </source>
</evidence>
<feature type="repeat" description="ANK" evidence="3">
    <location>
        <begin position="814"/>
        <end position="846"/>
    </location>
</feature>
<evidence type="ECO:0000256" key="1">
    <source>
        <dbReference type="ARBA" id="ARBA00022737"/>
    </source>
</evidence>
<dbReference type="Gene3D" id="3.40.50.300">
    <property type="entry name" value="P-loop containing nucleotide triphosphate hydrolases"/>
    <property type="match status" value="1"/>
</dbReference>
<gene>
    <name evidence="6" type="ORF">NKR19_g5905</name>
</gene>
<feature type="region of interest" description="Disordered" evidence="4">
    <location>
        <begin position="639"/>
        <end position="659"/>
    </location>
</feature>
<feature type="repeat" description="ANK" evidence="3">
    <location>
        <begin position="744"/>
        <end position="776"/>
    </location>
</feature>
<feature type="repeat" description="ANK" evidence="3">
    <location>
        <begin position="711"/>
        <end position="743"/>
    </location>
</feature>
<dbReference type="PRINTS" id="PR01415">
    <property type="entry name" value="ANKYRIN"/>
</dbReference>
<feature type="domain" description="Nephrocystin 3-like N-terminal" evidence="5">
    <location>
        <begin position="49"/>
        <end position="209"/>
    </location>
</feature>
<dbReference type="InterPro" id="IPR036770">
    <property type="entry name" value="Ankyrin_rpt-contain_sf"/>
</dbReference>
<dbReference type="SUPFAM" id="SSF48403">
    <property type="entry name" value="Ankyrin repeat"/>
    <property type="match status" value="2"/>
</dbReference>
<feature type="repeat" description="ANK" evidence="3">
    <location>
        <begin position="608"/>
        <end position="640"/>
    </location>
</feature>
<dbReference type="EMBL" id="JANBVN010000085">
    <property type="protein sequence ID" value="KAJ9148754.1"/>
    <property type="molecule type" value="Genomic_DNA"/>
</dbReference>
<feature type="repeat" description="ANK" evidence="3">
    <location>
        <begin position="443"/>
        <end position="475"/>
    </location>
</feature>
<dbReference type="PROSITE" id="PS50297">
    <property type="entry name" value="ANK_REP_REGION"/>
    <property type="match status" value="11"/>
</dbReference>
<keyword evidence="2 3" id="KW-0040">ANK repeat</keyword>
<dbReference type="SMART" id="SM00248">
    <property type="entry name" value="ANK"/>
    <property type="match status" value="15"/>
</dbReference>
<dbReference type="AlphaFoldDB" id="A0AA38VK39"/>
<keyword evidence="7" id="KW-1185">Reference proteome</keyword>
<feature type="repeat" description="ANK" evidence="3">
    <location>
        <begin position="544"/>
        <end position="576"/>
    </location>
</feature>
<dbReference type="Pfam" id="PF24883">
    <property type="entry name" value="NPHP3_N"/>
    <property type="match status" value="1"/>
</dbReference>